<gene>
    <name evidence="1" type="ORF">FPZ11_12485</name>
</gene>
<dbReference type="SUPFAM" id="SSF55144">
    <property type="entry name" value="LigT-like"/>
    <property type="match status" value="1"/>
</dbReference>
<dbReference type="Proteomes" id="UP000320216">
    <property type="component" value="Chromosome"/>
</dbReference>
<proteinExistence type="predicted"/>
<sequence>MALTKHPLVVLATPDALPEQVDRARWPVHVTVAGNFRVEDAAVGDIVPIVADATASVPSFDVRLGPSARFGADGSVPVLLASHPSFVALHAALATELEKVQGFTPVEPAYRRDGYRPHATLGRAVHVREGDDLTIRTIGLFSLEGSIGLRLASFALGRS</sequence>
<dbReference type="RefSeq" id="WP_146321370.1">
    <property type="nucleotide sequence ID" value="NZ_CP042305.1"/>
</dbReference>
<name>A0A5B8M659_9MICO</name>
<dbReference type="EMBL" id="CP042305">
    <property type="protein sequence ID" value="QDZ15464.1"/>
    <property type="molecule type" value="Genomic_DNA"/>
</dbReference>
<dbReference type="GO" id="GO:0016874">
    <property type="term" value="F:ligase activity"/>
    <property type="evidence" value="ECO:0007669"/>
    <property type="project" value="UniProtKB-KW"/>
</dbReference>
<organism evidence="1 2">
    <name type="scientific">Humibacter ginsenosidimutans</name>
    <dbReference type="NCBI Taxonomy" id="2599293"/>
    <lineage>
        <taxon>Bacteria</taxon>
        <taxon>Bacillati</taxon>
        <taxon>Actinomycetota</taxon>
        <taxon>Actinomycetes</taxon>
        <taxon>Micrococcales</taxon>
        <taxon>Microbacteriaceae</taxon>
        <taxon>Humibacter</taxon>
    </lineage>
</organism>
<dbReference type="Gene3D" id="3.90.1140.10">
    <property type="entry name" value="Cyclic phosphodiesterase"/>
    <property type="match status" value="1"/>
</dbReference>
<dbReference type="OrthoDB" id="4936934at2"/>
<dbReference type="AlphaFoldDB" id="A0A5B8M659"/>
<keyword evidence="2" id="KW-1185">Reference proteome</keyword>
<accession>A0A5B8M659</accession>
<keyword evidence="1" id="KW-0436">Ligase</keyword>
<dbReference type="Pfam" id="PF13563">
    <property type="entry name" value="2_5_RNA_ligase2"/>
    <property type="match status" value="1"/>
</dbReference>
<protein>
    <submittedName>
        <fullName evidence="1">2'-5' RNA ligase family protein</fullName>
    </submittedName>
</protein>
<reference evidence="1 2" key="1">
    <citation type="submission" date="2019-07" db="EMBL/GenBank/DDBJ databases">
        <title>Full genome sequence of Humibacter sp. WJ7-1.</title>
        <authorList>
            <person name="Im W.-T."/>
        </authorList>
    </citation>
    <scope>NUCLEOTIDE SEQUENCE [LARGE SCALE GENOMIC DNA]</scope>
    <source>
        <strain evidence="1 2">WJ7-1</strain>
    </source>
</reference>
<dbReference type="InterPro" id="IPR009097">
    <property type="entry name" value="Cyclic_Pdiesterase"/>
</dbReference>
<evidence type="ECO:0000313" key="1">
    <source>
        <dbReference type="EMBL" id="QDZ15464.1"/>
    </source>
</evidence>
<dbReference type="KEGG" id="huw:FPZ11_12485"/>
<evidence type="ECO:0000313" key="2">
    <source>
        <dbReference type="Proteomes" id="UP000320216"/>
    </source>
</evidence>